<gene>
    <name evidence="1" type="ORF">FOZG_17248</name>
</gene>
<evidence type="ECO:0000313" key="1">
    <source>
        <dbReference type="EMBL" id="EWZ29162.1"/>
    </source>
</evidence>
<sequence length="386" mass="43492">MDSEGSYLHAIKSDPGSPGEVCYPSLPIGHQHQDLSVGPSPEGSEQACGTWVFTPLCHSDSPTVYEPSVASSTQRPSDFPYQQLHSYSIDDSLACAPELQPYHTHLLKTNLQPDRAAVFQRLWNWSLAISGLEPSGVDYGSPFRAQKPLVWDLETIHSAMQCDQGRLDSRNFLSRGHMVALAEEYEKRIASHGTRHVPSAISAWMQLDAGQEDGQSHGPLRDLIIDEMTRELYALDTHYKFNPQDRKKKQIESWIHAGRLLLALVKEMGWGAMLVPGFQLTNDDITKIDLKHFNQFVQDVECCYADWRKELEEISATVHRILVRGHPDGQILRIQCLPSGSLPSDMNCSLSYWLSYIEDPRYQRPSGQTPLLTPQSISEFDYSTPN</sequence>
<name>W9JAS8_FUSOX</name>
<dbReference type="HOGENOM" id="CLU_060563_0_0_1"/>
<organism evidence="1">
    <name type="scientific">Fusarium oxysporum Fo47</name>
    <dbReference type="NCBI Taxonomy" id="660027"/>
    <lineage>
        <taxon>Eukaryota</taxon>
        <taxon>Fungi</taxon>
        <taxon>Dikarya</taxon>
        <taxon>Ascomycota</taxon>
        <taxon>Pezizomycotina</taxon>
        <taxon>Sordariomycetes</taxon>
        <taxon>Hypocreomycetidae</taxon>
        <taxon>Hypocreales</taxon>
        <taxon>Nectriaceae</taxon>
        <taxon>Fusarium</taxon>
        <taxon>Fusarium oxysporum species complex</taxon>
    </lineage>
</organism>
<dbReference type="Proteomes" id="UP000030766">
    <property type="component" value="Unassembled WGS sequence"/>
</dbReference>
<proteinExistence type="predicted"/>
<dbReference type="VEuPathDB" id="FungiDB:FOZG_17248"/>
<dbReference type="EMBL" id="JH717915">
    <property type="protein sequence ID" value="EWZ29162.1"/>
    <property type="molecule type" value="Genomic_DNA"/>
</dbReference>
<reference evidence="1" key="1">
    <citation type="submission" date="2011-06" db="EMBL/GenBank/DDBJ databases">
        <title>The Genome Sequence of Fusarium oxysporum Fo47.</title>
        <authorList>
            <consortium name="The Broad Institute Genome Sequencing Platform"/>
            <person name="Ma L.-J."/>
            <person name="Gale L.R."/>
            <person name="Schwartz D.C."/>
            <person name="Zhou S."/>
            <person name="Corby-Kistler H."/>
            <person name="Young S.K."/>
            <person name="Zeng Q."/>
            <person name="Gargeya S."/>
            <person name="Fitzgerald M."/>
            <person name="Haas B."/>
            <person name="Abouelleil A."/>
            <person name="Alvarado L."/>
            <person name="Arachchi H.M."/>
            <person name="Berlin A."/>
            <person name="Brown A."/>
            <person name="Chapman S.B."/>
            <person name="Chen Z."/>
            <person name="Dunbar C."/>
            <person name="Freedman E."/>
            <person name="Gearin G."/>
            <person name="Gellesch M."/>
            <person name="Goldberg J."/>
            <person name="Griggs A."/>
            <person name="Gujja S."/>
            <person name="Heiman D."/>
            <person name="Howarth C."/>
            <person name="Larson L."/>
            <person name="Lui A."/>
            <person name="MacDonald P.J.P."/>
            <person name="Mehta T."/>
            <person name="Montmayeur A."/>
            <person name="Murphy C."/>
            <person name="Neiman D."/>
            <person name="Pearson M."/>
            <person name="Priest M."/>
            <person name="Roberts A."/>
            <person name="Saif S."/>
            <person name="Shea T."/>
            <person name="Shenoy N."/>
            <person name="Sisk P."/>
            <person name="Stolte C."/>
            <person name="Sykes S."/>
            <person name="Wortman J."/>
            <person name="Nusbaum C."/>
            <person name="Birren B."/>
        </authorList>
    </citation>
    <scope>NUCLEOTIDE SEQUENCE [LARGE SCALE GENOMIC DNA]</scope>
    <source>
        <strain evidence="1">Fo47</strain>
    </source>
</reference>
<reference evidence="1" key="2">
    <citation type="submission" date="2012-06" db="EMBL/GenBank/DDBJ databases">
        <title>Annotation of the Genome Sequence of Fusarium oxysporum Fo47.</title>
        <authorList>
            <consortium name="The Broad Institute Genomics Platform"/>
            <person name="Ma L.-J."/>
            <person name="Corby-Kistler H."/>
            <person name="Broz K."/>
            <person name="Gale L.R."/>
            <person name="Jonkers W."/>
            <person name="O'Donnell K."/>
            <person name="Ploetz R."/>
            <person name="Steinberg C."/>
            <person name="Schwartz D.C."/>
            <person name="VanEtten H."/>
            <person name="Zhou S."/>
            <person name="Young S.K."/>
            <person name="Zeng Q."/>
            <person name="Gargeya S."/>
            <person name="Fitzgerald M."/>
            <person name="Abouelleil A."/>
            <person name="Alvarado L."/>
            <person name="Chapman S.B."/>
            <person name="Gainer-Dewar J."/>
            <person name="Goldberg J."/>
            <person name="Griggs A."/>
            <person name="Gujja S."/>
            <person name="Hansen M."/>
            <person name="Howarth C."/>
            <person name="Imamovic A."/>
            <person name="Ireland A."/>
            <person name="Larimer J."/>
            <person name="McCowan C."/>
            <person name="Murphy C."/>
            <person name="Pearson M."/>
            <person name="Poon T.W."/>
            <person name="Priest M."/>
            <person name="Roberts A."/>
            <person name="Saif S."/>
            <person name="Shea T."/>
            <person name="Sykes S."/>
            <person name="Wortman J."/>
            <person name="Nusbaum C."/>
            <person name="Birren B."/>
        </authorList>
    </citation>
    <scope>NUCLEOTIDE SEQUENCE</scope>
    <source>
        <strain evidence="1">Fo47</strain>
    </source>
</reference>
<accession>W9JAS8</accession>
<dbReference type="AlphaFoldDB" id="W9JAS8"/>
<protein>
    <submittedName>
        <fullName evidence="1">Uncharacterized protein</fullName>
    </submittedName>
</protein>